<comment type="caution">
    <text evidence="1">The sequence shown here is derived from an EMBL/GenBank/DDBJ whole genome shotgun (WGS) entry which is preliminary data.</text>
</comment>
<proteinExistence type="predicted"/>
<dbReference type="InterPro" id="IPR036388">
    <property type="entry name" value="WH-like_DNA-bd_sf"/>
</dbReference>
<name>A0A8X6TPN3_NEPPI</name>
<keyword evidence="2" id="KW-1185">Reference proteome</keyword>
<dbReference type="OrthoDB" id="6433213at2759"/>
<feature type="non-terminal residue" evidence="1">
    <location>
        <position position="67"/>
    </location>
</feature>
<dbReference type="Gene3D" id="1.10.10.10">
    <property type="entry name" value="Winged helix-like DNA-binding domain superfamily/Winged helix DNA-binding domain"/>
    <property type="match status" value="1"/>
</dbReference>
<evidence type="ECO:0000313" key="2">
    <source>
        <dbReference type="Proteomes" id="UP000887013"/>
    </source>
</evidence>
<sequence>MYYKALVSKNQVGSLSLWDEPRNGRPHALDDEALQAAIEEDNSLTSSELAKQLEVSDETVRLHLHLL</sequence>
<dbReference type="EMBL" id="BMAW01108393">
    <property type="protein sequence ID" value="GFT33764.1"/>
    <property type="molecule type" value="Genomic_DNA"/>
</dbReference>
<reference evidence="1" key="1">
    <citation type="submission" date="2020-08" db="EMBL/GenBank/DDBJ databases">
        <title>Multicomponent nature underlies the extraordinary mechanical properties of spider dragline silk.</title>
        <authorList>
            <person name="Kono N."/>
            <person name="Nakamura H."/>
            <person name="Mori M."/>
            <person name="Yoshida Y."/>
            <person name="Ohtoshi R."/>
            <person name="Malay A.D."/>
            <person name="Moran D.A.P."/>
            <person name="Tomita M."/>
            <person name="Numata K."/>
            <person name="Arakawa K."/>
        </authorList>
    </citation>
    <scope>NUCLEOTIDE SEQUENCE</scope>
</reference>
<dbReference type="Proteomes" id="UP000887013">
    <property type="component" value="Unassembled WGS sequence"/>
</dbReference>
<accession>A0A8X6TPN3</accession>
<protein>
    <submittedName>
        <fullName evidence="1">Uncharacterized protein</fullName>
    </submittedName>
</protein>
<organism evidence="1 2">
    <name type="scientific">Nephila pilipes</name>
    <name type="common">Giant wood spider</name>
    <name type="synonym">Nephila maculata</name>
    <dbReference type="NCBI Taxonomy" id="299642"/>
    <lineage>
        <taxon>Eukaryota</taxon>
        <taxon>Metazoa</taxon>
        <taxon>Ecdysozoa</taxon>
        <taxon>Arthropoda</taxon>
        <taxon>Chelicerata</taxon>
        <taxon>Arachnida</taxon>
        <taxon>Araneae</taxon>
        <taxon>Araneomorphae</taxon>
        <taxon>Entelegynae</taxon>
        <taxon>Araneoidea</taxon>
        <taxon>Nephilidae</taxon>
        <taxon>Nephila</taxon>
    </lineage>
</organism>
<evidence type="ECO:0000313" key="1">
    <source>
        <dbReference type="EMBL" id="GFT33764.1"/>
    </source>
</evidence>
<dbReference type="AlphaFoldDB" id="A0A8X6TPN3"/>
<gene>
    <name evidence="1" type="ORF">NPIL_208751</name>
</gene>